<proteinExistence type="predicted"/>
<organism evidence="2 3">
    <name type="scientific">Nocardioides euryhalodurans</name>
    <dbReference type="NCBI Taxonomy" id="2518370"/>
    <lineage>
        <taxon>Bacteria</taxon>
        <taxon>Bacillati</taxon>
        <taxon>Actinomycetota</taxon>
        <taxon>Actinomycetes</taxon>
        <taxon>Propionibacteriales</taxon>
        <taxon>Nocardioidaceae</taxon>
        <taxon>Nocardioides</taxon>
    </lineage>
</organism>
<dbReference type="KEGG" id="noy:EXE57_00500"/>
<dbReference type="InterPro" id="IPR021315">
    <property type="entry name" value="Gap/Sap"/>
</dbReference>
<dbReference type="RefSeq" id="WP_135072997.1">
    <property type="nucleotide sequence ID" value="NZ_CP038267.1"/>
</dbReference>
<protein>
    <recommendedName>
        <fullName evidence="4">GAP family protein</fullName>
    </recommendedName>
</protein>
<gene>
    <name evidence="2" type="ORF">EXE57_00500</name>
</gene>
<feature type="transmembrane region" description="Helical" evidence="1">
    <location>
        <begin position="38"/>
        <end position="59"/>
    </location>
</feature>
<feature type="transmembrane region" description="Helical" evidence="1">
    <location>
        <begin position="194"/>
        <end position="213"/>
    </location>
</feature>
<reference evidence="2 3" key="1">
    <citation type="submission" date="2019-03" db="EMBL/GenBank/DDBJ databases">
        <title>Three New Species of Nocardioides, Nocardioides euryhalodurans sp. nov., Nocardioides seonyuensis sp. nov. and Nocardioides eburneoflavus sp. nov., Iolated from Soil.</title>
        <authorList>
            <person name="Roh S.G."/>
            <person name="Lee C."/>
            <person name="Kim M.-K."/>
            <person name="Kim S.B."/>
        </authorList>
    </citation>
    <scope>NUCLEOTIDE SEQUENCE [LARGE SCALE GENOMIC DNA]</scope>
    <source>
        <strain evidence="2 3">MMS17-SY117</strain>
    </source>
</reference>
<accession>A0A4P7GGG2</accession>
<dbReference type="Pfam" id="PF11139">
    <property type="entry name" value="SfLAP"/>
    <property type="match status" value="1"/>
</dbReference>
<dbReference type="EMBL" id="CP038267">
    <property type="protein sequence ID" value="QBR90915.1"/>
    <property type="molecule type" value="Genomic_DNA"/>
</dbReference>
<keyword evidence="1" id="KW-0812">Transmembrane</keyword>
<keyword evidence="3" id="KW-1185">Reference proteome</keyword>
<keyword evidence="1" id="KW-0472">Membrane</keyword>
<feature type="transmembrane region" description="Helical" evidence="1">
    <location>
        <begin position="113"/>
        <end position="132"/>
    </location>
</feature>
<feature type="transmembrane region" description="Helical" evidence="1">
    <location>
        <begin position="144"/>
        <end position="164"/>
    </location>
</feature>
<dbReference type="Proteomes" id="UP000294894">
    <property type="component" value="Chromosome"/>
</dbReference>
<evidence type="ECO:0000256" key="1">
    <source>
        <dbReference type="SAM" id="Phobius"/>
    </source>
</evidence>
<evidence type="ECO:0000313" key="3">
    <source>
        <dbReference type="Proteomes" id="UP000294894"/>
    </source>
</evidence>
<dbReference type="OrthoDB" id="3711197at2"/>
<dbReference type="AlphaFoldDB" id="A0A4P7GGG2"/>
<evidence type="ECO:0000313" key="2">
    <source>
        <dbReference type="EMBL" id="QBR90915.1"/>
    </source>
</evidence>
<keyword evidence="1" id="KW-1133">Transmembrane helix</keyword>
<name>A0A4P7GGG2_9ACTN</name>
<evidence type="ECO:0008006" key="4">
    <source>
        <dbReference type="Google" id="ProtNLM"/>
    </source>
</evidence>
<feature type="transmembrane region" description="Helical" evidence="1">
    <location>
        <begin position="71"/>
        <end position="93"/>
    </location>
</feature>
<sequence length="218" mass="22439">MLHLLIVVLPLGLAAAVSPVMVTEQAVLLAGPRGRRTAALYAAGTGTVLAGLVGAVLLLGRSLSLPRAPQLDASLDLLIGGLLLALAAVLGVWHPGRRRTKERSHRPLTPAGAFAFGAFSMATNVTTLALVVPAAKEIAASPLAVWEHVTAALLLVGVVCLPAWGPVALTSVAPGPASRLLARMQRLIDRHGRLLVTLLIVAAGGFFVVRGILRLAGL</sequence>